<gene>
    <name evidence="1" type="ORF">DEAC_c14610</name>
</gene>
<organism evidence="1 2">
    <name type="scientific">Desulfosporosinus acididurans</name>
    <dbReference type="NCBI Taxonomy" id="476652"/>
    <lineage>
        <taxon>Bacteria</taxon>
        <taxon>Bacillati</taxon>
        <taxon>Bacillota</taxon>
        <taxon>Clostridia</taxon>
        <taxon>Eubacteriales</taxon>
        <taxon>Desulfitobacteriaceae</taxon>
        <taxon>Desulfosporosinus</taxon>
    </lineage>
</organism>
<comment type="caution">
    <text evidence="1">The sequence shown here is derived from an EMBL/GenBank/DDBJ whole genome shotgun (WGS) entry which is preliminary data.</text>
</comment>
<sequence>MGESNTEENLYEIALENSKEYTEYQEHLNKAIKLGQRIMDFLGPEGKKLFLEYEASTCLAKRIKIEVAYNLGLEHGSMPNKMPNSLS</sequence>
<reference evidence="1 2" key="1">
    <citation type="submission" date="2015-06" db="EMBL/GenBank/DDBJ databases">
        <title>Draft genome of the moderately acidophilic sulfate reducer Candidatus Desulfosporosinus acididurans strain M1.</title>
        <authorList>
            <person name="Poehlein A."/>
            <person name="Petzsch P."/>
            <person name="Johnson B.D."/>
            <person name="Schloemann M."/>
            <person name="Daniel R."/>
            <person name="Muehling M."/>
        </authorList>
    </citation>
    <scope>NUCLEOTIDE SEQUENCE [LARGE SCALE GENOMIC DNA]</scope>
    <source>
        <strain evidence="1 2">M1</strain>
    </source>
</reference>
<accession>A0A0J1FUW9</accession>
<name>A0A0J1FUW9_9FIRM</name>
<proteinExistence type="predicted"/>
<keyword evidence="2" id="KW-1185">Reference proteome</keyword>
<evidence type="ECO:0000313" key="1">
    <source>
        <dbReference type="EMBL" id="KLU66793.1"/>
    </source>
</evidence>
<dbReference type="STRING" id="476652.DEAC_c14610"/>
<evidence type="ECO:0000313" key="2">
    <source>
        <dbReference type="Proteomes" id="UP000036356"/>
    </source>
</evidence>
<dbReference type="PATRIC" id="fig|476652.3.peg.1498"/>
<protein>
    <submittedName>
        <fullName evidence="1">Uncharacterized protein</fullName>
    </submittedName>
</protein>
<dbReference type="RefSeq" id="WP_047809320.1">
    <property type="nucleotide sequence ID" value="NZ_LDZY01000004.1"/>
</dbReference>
<dbReference type="AlphaFoldDB" id="A0A0J1FUW9"/>
<dbReference type="Proteomes" id="UP000036356">
    <property type="component" value="Unassembled WGS sequence"/>
</dbReference>
<dbReference type="EMBL" id="LDZY01000004">
    <property type="protein sequence ID" value="KLU66793.1"/>
    <property type="molecule type" value="Genomic_DNA"/>
</dbReference>